<evidence type="ECO:0000313" key="2">
    <source>
        <dbReference type="Proteomes" id="UP000769766"/>
    </source>
</evidence>
<reference evidence="1" key="1">
    <citation type="submission" date="2020-07" db="EMBL/GenBank/DDBJ databases">
        <title>Huge and variable diversity of episymbiotic CPR bacteria and DPANN archaea in groundwater ecosystems.</title>
        <authorList>
            <person name="He C.Y."/>
            <person name="Keren R."/>
            <person name="Whittaker M."/>
            <person name="Farag I.F."/>
            <person name="Doudna J."/>
            <person name="Cate J.H.D."/>
            <person name="Banfield J.F."/>
        </authorList>
    </citation>
    <scope>NUCLEOTIDE SEQUENCE</scope>
    <source>
        <strain evidence="1">NC_groundwater_672_Ag_B-0.1um_62_36</strain>
    </source>
</reference>
<evidence type="ECO:0000313" key="1">
    <source>
        <dbReference type="EMBL" id="MBI2876340.1"/>
    </source>
</evidence>
<name>A0A932G0E9_UNCTE</name>
<sequence>MLDIVREDYGMGPGLGEEPAGEPALCLDVRHISLIQSRVALLTCLGTYDLPTNYLLIGNRKEWIFRRPFQVLFVSVARREDCGTCRPADGSPGR</sequence>
<dbReference type="Proteomes" id="UP000769766">
    <property type="component" value="Unassembled WGS sequence"/>
</dbReference>
<dbReference type="AlphaFoldDB" id="A0A932G0E9"/>
<dbReference type="EMBL" id="JACPRF010000173">
    <property type="protein sequence ID" value="MBI2876340.1"/>
    <property type="molecule type" value="Genomic_DNA"/>
</dbReference>
<protein>
    <submittedName>
        <fullName evidence="1">Uncharacterized protein</fullName>
    </submittedName>
</protein>
<comment type="caution">
    <text evidence="1">The sequence shown here is derived from an EMBL/GenBank/DDBJ whole genome shotgun (WGS) entry which is preliminary data.</text>
</comment>
<gene>
    <name evidence="1" type="ORF">HYY20_05610</name>
</gene>
<organism evidence="1 2">
    <name type="scientific">Tectimicrobiota bacterium</name>
    <dbReference type="NCBI Taxonomy" id="2528274"/>
    <lineage>
        <taxon>Bacteria</taxon>
        <taxon>Pseudomonadati</taxon>
        <taxon>Nitrospinota/Tectimicrobiota group</taxon>
        <taxon>Candidatus Tectimicrobiota</taxon>
    </lineage>
</organism>
<proteinExistence type="predicted"/>
<accession>A0A932G0E9</accession>